<dbReference type="GeneID" id="90952844"/>
<organism evidence="1 2">
    <name type="scientific">Penicillium digitatum</name>
    <name type="common">Green mold</name>
    <dbReference type="NCBI Taxonomy" id="36651"/>
    <lineage>
        <taxon>Eukaryota</taxon>
        <taxon>Fungi</taxon>
        <taxon>Dikarya</taxon>
        <taxon>Ascomycota</taxon>
        <taxon>Pezizomycotina</taxon>
        <taxon>Eurotiomycetes</taxon>
        <taxon>Eurotiomycetidae</taxon>
        <taxon>Eurotiales</taxon>
        <taxon>Aspergillaceae</taxon>
        <taxon>Penicillium</taxon>
    </lineage>
</organism>
<evidence type="ECO:0000313" key="2">
    <source>
        <dbReference type="Proteomes" id="UP000595662"/>
    </source>
</evidence>
<dbReference type="Proteomes" id="UP000595662">
    <property type="component" value="Chromosome 2"/>
</dbReference>
<protein>
    <submittedName>
        <fullName evidence="1">Phenylacetyl-CoA ligase</fullName>
    </submittedName>
</protein>
<dbReference type="GO" id="GO:0016874">
    <property type="term" value="F:ligase activity"/>
    <property type="evidence" value="ECO:0007669"/>
    <property type="project" value="UniProtKB-KW"/>
</dbReference>
<keyword evidence="1" id="KW-0436">Ligase</keyword>
<gene>
    <name evidence="1" type="ORF">Pdw03_6414</name>
</gene>
<dbReference type="AlphaFoldDB" id="A0A7T6XJW1"/>
<accession>A0A7T6XJW1</accession>
<reference evidence="1 2" key="1">
    <citation type="submission" date="2020-08" db="EMBL/GenBank/DDBJ databases">
        <title>The completed genome sequence of the pathogenic ascomycete fungus Penicillium digitatum.</title>
        <authorList>
            <person name="Wang M."/>
        </authorList>
    </citation>
    <scope>NUCLEOTIDE SEQUENCE [LARGE SCALE GENOMIC DNA]</scope>
    <source>
        <strain evidence="1 2">PdW03</strain>
    </source>
</reference>
<dbReference type="EMBL" id="CP060775">
    <property type="protein sequence ID" value="QQK42513.1"/>
    <property type="molecule type" value="Genomic_DNA"/>
</dbReference>
<proteinExistence type="predicted"/>
<dbReference type="RefSeq" id="XP_065956424.1">
    <property type="nucleotide sequence ID" value="XM_066101341.1"/>
</dbReference>
<evidence type="ECO:0000313" key="1">
    <source>
        <dbReference type="EMBL" id="QQK42513.1"/>
    </source>
</evidence>
<sequence>MAALSARRNSEYHSYLGALRPLKAGDARPPPPPVDELIGQSYPIGYLQQRHDLETCRCRTIFTCPTSLPFVLSLAYECGIPSSGVYLLGNASLPQIGNDKQFLLSDQQLIAYGTLLEPIRTKEWQPVQGRWQVAFLSSANALWADY</sequence>
<name>A0A7T6XJW1_PENDI</name>